<accession>A0AA39PH41</accession>
<dbReference type="Proteomes" id="UP001175228">
    <property type="component" value="Unassembled WGS sequence"/>
</dbReference>
<keyword evidence="2" id="KW-1185">Reference proteome</keyword>
<sequence length="72" mass="8001">MDATNGKIPLPDPRYFQLYHACVMIAHLSGAGEVVEQLFQDMEDIKVLAEDRGSNHLLSLALSSHLQSLCVY</sequence>
<comment type="caution">
    <text evidence="1">The sequence shown here is derived from an EMBL/GenBank/DDBJ whole genome shotgun (WGS) entry which is preliminary data.</text>
</comment>
<dbReference type="AlphaFoldDB" id="A0AA39PH41"/>
<proteinExistence type="predicted"/>
<protein>
    <submittedName>
        <fullName evidence="1">Uncharacterized protein</fullName>
    </submittedName>
</protein>
<evidence type="ECO:0000313" key="2">
    <source>
        <dbReference type="Proteomes" id="UP001175228"/>
    </source>
</evidence>
<reference evidence="1" key="1">
    <citation type="submission" date="2023-06" db="EMBL/GenBank/DDBJ databases">
        <authorList>
            <consortium name="Lawrence Berkeley National Laboratory"/>
            <person name="Ahrendt S."/>
            <person name="Sahu N."/>
            <person name="Indic B."/>
            <person name="Wong-Bajracharya J."/>
            <person name="Merenyi Z."/>
            <person name="Ke H.-M."/>
            <person name="Monk M."/>
            <person name="Kocsube S."/>
            <person name="Drula E."/>
            <person name="Lipzen A."/>
            <person name="Balint B."/>
            <person name="Henrissat B."/>
            <person name="Andreopoulos B."/>
            <person name="Martin F.M."/>
            <person name="Harder C.B."/>
            <person name="Rigling D."/>
            <person name="Ford K.L."/>
            <person name="Foster G.D."/>
            <person name="Pangilinan J."/>
            <person name="Papanicolaou A."/>
            <person name="Barry K."/>
            <person name="LaButti K."/>
            <person name="Viragh M."/>
            <person name="Koriabine M."/>
            <person name="Yan M."/>
            <person name="Riley R."/>
            <person name="Champramary S."/>
            <person name="Plett K.L."/>
            <person name="Tsai I.J."/>
            <person name="Slot J."/>
            <person name="Sipos G."/>
            <person name="Plett J."/>
            <person name="Nagy L.G."/>
            <person name="Grigoriev I.V."/>
        </authorList>
    </citation>
    <scope>NUCLEOTIDE SEQUENCE</scope>
    <source>
        <strain evidence="1">HWK02</strain>
    </source>
</reference>
<organism evidence="1 2">
    <name type="scientific">Armillaria luteobubalina</name>
    <dbReference type="NCBI Taxonomy" id="153913"/>
    <lineage>
        <taxon>Eukaryota</taxon>
        <taxon>Fungi</taxon>
        <taxon>Dikarya</taxon>
        <taxon>Basidiomycota</taxon>
        <taxon>Agaricomycotina</taxon>
        <taxon>Agaricomycetes</taxon>
        <taxon>Agaricomycetidae</taxon>
        <taxon>Agaricales</taxon>
        <taxon>Marasmiineae</taxon>
        <taxon>Physalacriaceae</taxon>
        <taxon>Armillaria</taxon>
    </lineage>
</organism>
<gene>
    <name evidence="1" type="ORF">EDD18DRAFT_1084074</name>
</gene>
<dbReference type="EMBL" id="JAUEPU010000057">
    <property type="protein sequence ID" value="KAK0484165.1"/>
    <property type="molecule type" value="Genomic_DNA"/>
</dbReference>
<name>A0AA39PH41_9AGAR</name>
<evidence type="ECO:0000313" key="1">
    <source>
        <dbReference type="EMBL" id="KAK0484165.1"/>
    </source>
</evidence>